<dbReference type="Pfam" id="PF00225">
    <property type="entry name" value="Kinesin"/>
    <property type="match status" value="1"/>
</dbReference>
<protein>
    <recommendedName>
        <fullName evidence="10">Kinesin motor domain-containing protein</fullName>
    </recommendedName>
</protein>
<feature type="repeat" description="ANK" evidence="6">
    <location>
        <begin position="2208"/>
        <end position="2244"/>
    </location>
</feature>
<evidence type="ECO:0000256" key="2">
    <source>
        <dbReference type="ARBA" id="ARBA00022490"/>
    </source>
</evidence>
<keyword evidence="6" id="KW-0040">ANK repeat</keyword>
<dbReference type="PROSITE" id="PS50088">
    <property type="entry name" value="ANK_REPEAT"/>
    <property type="match status" value="1"/>
</dbReference>
<evidence type="ECO:0000256" key="1">
    <source>
        <dbReference type="ARBA" id="ARBA00004496"/>
    </source>
</evidence>
<dbReference type="InterPro" id="IPR036961">
    <property type="entry name" value="Kinesin_motor_dom_sf"/>
</dbReference>
<evidence type="ECO:0000256" key="8">
    <source>
        <dbReference type="SAM" id="Coils"/>
    </source>
</evidence>
<keyword evidence="2" id="KW-0963">Cytoplasm</keyword>
<dbReference type="Gene3D" id="3.40.850.10">
    <property type="entry name" value="Kinesin motor domain"/>
    <property type="match status" value="1"/>
</dbReference>
<dbReference type="PROSITE" id="PS50067">
    <property type="entry name" value="KINESIN_MOTOR_2"/>
    <property type="match status" value="1"/>
</dbReference>
<dbReference type="Gene3D" id="1.10.287.1490">
    <property type="match status" value="1"/>
</dbReference>
<feature type="coiled-coil region" evidence="8">
    <location>
        <begin position="527"/>
        <end position="554"/>
    </location>
</feature>
<dbReference type="InterPro" id="IPR019821">
    <property type="entry name" value="Kinesin_motor_CS"/>
</dbReference>
<feature type="coiled-coil region" evidence="8">
    <location>
        <begin position="1235"/>
        <end position="1311"/>
    </location>
</feature>
<evidence type="ECO:0000256" key="7">
    <source>
        <dbReference type="PROSITE-ProRule" id="PRU00283"/>
    </source>
</evidence>
<dbReference type="PRINTS" id="PR00380">
    <property type="entry name" value="KINESINHEAVY"/>
</dbReference>
<feature type="region of interest" description="Disordered" evidence="9">
    <location>
        <begin position="737"/>
        <end position="765"/>
    </location>
</feature>
<evidence type="ECO:0000256" key="9">
    <source>
        <dbReference type="SAM" id="MobiDB-lite"/>
    </source>
</evidence>
<feature type="region of interest" description="Disordered" evidence="9">
    <location>
        <begin position="2042"/>
        <end position="2072"/>
    </location>
</feature>
<feature type="compositionally biased region" description="Basic and acidic residues" evidence="9">
    <location>
        <begin position="2571"/>
        <end position="2585"/>
    </location>
</feature>
<proteinExistence type="inferred from homology"/>
<comment type="caution">
    <text evidence="11">The sequence shown here is derived from an EMBL/GenBank/DDBJ whole genome shotgun (WGS) entry which is preliminary data.</text>
</comment>
<feature type="coiled-coil region" evidence="8">
    <location>
        <begin position="1477"/>
        <end position="1570"/>
    </location>
</feature>
<dbReference type="SUPFAM" id="SSF52540">
    <property type="entry name" value="P-loop containing nucleoside triphosphate hydrolases"/>
    <property type="match status" value="1"/>
</dbReference>
<comment type="similarity">
    <text evidence="7">Belongs to the TRAFAC class myosin-kinesin ATPase superfamily. Kinesin family.</text>
</comment>
<dbReference type="PANTHER" id="PTHR47969">
    <property type="entry name" value="CHROMOSOME-ASSOCIATED KINESIN KIF4A-RELATED"/>
    <property type="match status" value="1"/>
</dbReference>
<dbReference type="GO" id="GO:0005875">
    <property type="term" value="C:microtubule associated complex"/>
    <property type="evidence" value="ECO:0007669"/>
    <property type="project" value="TreeGrafter"/>
</dbReference>
<dbReference type="CDD" id="cd00106">
    <property type="entry name" value="KISc"/>
    <property type="match status" value="1"/>
</dbReference>
<dbReference type="InterPro" id="IPR002110">
    <property type="entry name" value="Ankyrin_rpt"/>
</dbReference>
<dbReference type="GO" id="GO:0005737">
    <property type="term" value="C:cytoplasm"/>
    <property type="evidence" value="ECO:0007669"/>
    <property type="project" value="UniProtKB-SubCell"/>
</dbReference>
<organism evidence="11 12">
    <name type="scientific">Triparma columacea</name>
    <dbReference type="NCBI Taxonomy" id="722753"/>
    <lineage>
        <taxon>Eukaryota</taxon>
        <taxon>Sar</taxon>
        <taxon>Stramenopiles</taxon>
        <taxon>Ochrophyta</taxon>
        <taxon>Bolidophyceae</taxon>
        <taxon>Parmales</taxon>
        <taxon>Triparmaceae</taxon>
        <taxon>Triparma</taxon>
    </lineage>
</organism>
<keyword evidence="3 7" id="KW-0547">Nucleotide-binding</keyword>
<dbReference type="GO" id="GO:0051231">
    <property type="term" value="P:spindle elongation"/>
    <property type="evidence" value="ECO:0007669"/>
    <property type="project" value="TreeGrafter"/>
</dbReference>
<name>A0A9W7GKM9_9STRA</name>
<dbReference type="Proteomes" id="UP001165065">
    <property type="component" value="Unassembled WGS sequence"/>
</dbReference>
<feature type="compositionally biased region" description="Basic and acidic residues" evidence="9">
    <location>
        <begin position="746"/>
        <end position="758"/>
    </location>
</feature>
<evidence type="ECO:0000256" key="4">
    <source>
        <dbReference type="ARBA" id="ARBA00022840"/>
    </source>
</evidence>
<dbReference type="GO" id="GO:0007018">
    <property type="term" value="P:microtubule-based movement"/>
    <property type="evidence" value="ECO:0007669"/>
    <property type="project" value="InterPro"/>
</dbReference>
<sequence>MPPSRASKPAALRPRTNPPTCPVRCAIRIRPEDPQGENSSPPDPNVLPLNQTSQARPERPCITTMPDGKTLILSSPPEQHHKSKMTNSQPTGPSGSSCQEPKTFKFDHVFPAHTSQSAVYTSTVSPLIDDVVDGYSATVFAYGHTGSGKTHTMSGTEEDPGIIPRAVSQIFTSINHLTSSVPNAPSGAVSNSVVFLVKMSYVELYNNSFRNLLEDVTGSTPVSPAAKFKRDRTSKIEVRENPSTGTFLFGPHNLNHNITTPSQARSLIAAGAANRSTAATNCNISSSRSHSILTIYVESQLSMPGTDIKELRMGKLHLVDLAGSERVSLSGATGQTLTETQNINSSLAALGNVLSTLSKNASNPSSATLHPPYRDSKLTHLLKDSLGGNSKTLMLTTLRVGQTFYHHTVLSLMYAARAKKIKNTSSVNRDISSDQSSLHQISSDIEGLKNRLQQRALEFEHLSSLKYQSKEENRLLKQKLQEMEAANNREKQELEENLNSVIHNSKSHLAAQQQQFTTLQTKLASQLTKYQNKVLQQQKEITTLKKTVDALEKMSTGSTATNTEIEQMQTVLDAWQSQATTAHEQLKITSGNLKALTVTHHKVLNDLEKAKLEKDEMKSLLEIHTAHSALQDVSASIDTLTADLATLSSTKSSMEVSISTLKSEISQTKKAEAELLAMSESTTASYSIATNSALNTKNKTIQQYQSTVASLKAELATKTSKIVTSNDELSALKKKMAESNSSLSRQLKDSSNDIESLRRTSKTSSETISSLKASLQAKTQQLEALRSETSGVNETIEALQGQFSGVVKEKDEAIKKLEKEKEALGATNEEILGQLNRFQSALDTVQTDAQGIIAQRDSEIAELKAQLESTSANSSSTVSEIQTKLNASQVQRVQLKSAMQQAKKEMDGLKQKAKTDIEALTNKGKKQVADLEKTVSKNERILQQYSKKLEDATNMNKAKAGEITDLNQQLTEANKKLNSTSKEKEKLNAELTSTKKDLSVATSQCEKVIAEVSKQRSLLTAKHDEEVESLKAQITSAAESTSALADTHRKEINKATAALHAEYEANTQKLRAELEATTSALGATSTKFEKLREQLTQKHATDIIEAVKKANEVKLIENLKELNALKDTHRREVETLKSQQSAHLDELQSTLKSTYLARVESYKNELERQVSEASSKDSQLAVHVERVKELEGKLDAAAEDKATVIESMKASHCDAVDDLQSSHERIINEIKKQHIVELAAQKTTLEAKLNEAKNLHSEEMRKCSERHNRELQEQMDLLKSSVTDQFDSKLMNTLKETNERHRKELASVKVSHESVVKNLHESNEQLTEQLKAKHAGEIKELTTKNRNVLQELGEKHAREVKHMTVEHNSATAKLVVAHEKSISETKKSLKEERKNHAEALEALKLEIQSTGEKASVIHEAEVAKVRGEHREQMNQLTKSHDNFIAALNASHSSALSNNKQGLIKLLDEQSKDLEIERANAKTGLVKLEKVAEELRSEISNLKISHEREVEKLTNELKSKMNETNSDFKGRFEVLKASHEQEIAEVNLRHQKETNQLIVKLQREIKEEMAKGHSEDITRLKVAHQAEMNELINKHDGVVNDQESGIARLKEEHAEVVTLMRQSNEKKINQMADTHDQQMGVLQDKLRAAQESSSSQVETLQRQLQHLDEKYDDTSKTHGDLIQQWRDLQDKLTSIQEKHEVELEGLAERKLELELENGNMSEEAKKLRSEVEELVRERDGVKGMMAILEEQKSMVESDFESRLRSKNEQFAETLSQFKKIMASKDAANRETVEELESCHRLEMESAKRAADESLLEKVKVEKKALAAEKFREGGNAARNGVCNLFLSALEDFDASKGLTNVKSIFVNDKKTDFGESDCVDIVDAVKSWAIKKEGKLGALEEKIKEYDIRVKEGAEGDRKKEIAVVKAWEEEVKKLRVEWDLKLAAKVFVSAFRGCRLWGNKAKLGRAFSKWKAAAVVVRAEDSRRGAFAEFKKKTNFARGIEKLEYVVKNVDCMLLIKVMKGWMRFVDMEKDRERELEERSLAARREGRGAGGQQEEGPESGDDGYDVDETADGNISMTSTIATNEVPVRSALQRSPENIKALKRQLAQEKAARKAILAKAAEKWTSPAKSPGTDFVDAINKAALEGNASEVNALLRGGCLGGSAALERLLLLHRCVSGFHFHGNQGLLLGALEALLSGGLNVNGRDKQGNTILHKCLQVCTSNVIIGVLKFLLKRGIDPNAVNESGETGIHVEIRRMRSKSVEVLGLLFDYGARTDPVARGGESQLGLVLKYAQKRGFGEEGGGGGGASFSGSGFGSVRTSATRGGLGSEHGGRNFWVRLALTLLRNGATWDPSWTDGRGRNQLMMLFTAAPPPIGDANSHREVLKLCLGGGSFDINAVDGDGRTALFLFCLRESAMEKGACISSLGILEDLIGAGADINVVDKEGVGILNITGAGRGSGMDLLMPSLVEGLNGNSTRYSKDVRNVVNELQAKKERLASERRLAGGGVSRDRRVKVFEGDGVRTPTRKRRGGGRGEEDKEPPASIFRTPTTGKKLMGAVKGRLGGGTPKGEVGRLWERSAGKDYSSRLNSMR</sequence>
<dbReference type="SMART" id="SM00248">
    <property type="entry name" value="ANK"/>
    <property type="match status" value="4"/>
</dbReference>
<feature type="coiled-coil region" evidence="8">
    <location>
        <begin position="1112"/>
        <end position="1200"/>
    </location>
</feature>
<feature type="binding site" evidence="7">
    <location>
        <begin position="143"/>
        <end position="150"/>
    </location>
    <ligand>
        <name>ATP</name>
        <dbReference type="ChEBI" id="CHEBI:30616"/>
    </ligand>
</feature>
<dbReference type="InterPro" id="IPR027417">
    <property type="entry name" value="P-loop_NTPase"/>
</dbReference>
<dbReference type="InterPro" id="IPR036770">
    <property type="entry name" value="Ankyrin_rpt-contain_sf"/>
</dbReference>
<evidence type="ECO:0000256" key="6">
    <source>
        <dbReference type="PROSITE-ProRule" id="PRU00023"/>
    </source>
</evidence>
<comment type="subcellular location">
    <subcellularLocation>
        <location evidence="1">Cytoplasm</location>
    </subcellularLocation>
</comment>
<keyword evidence="5 8" id="KW-0175">Coiled coil</keyword>
<feature type="compositionally biased region" description="Acidic residues" evidence="9">
    <location>
        <begin position="2056"/>
        <end position="2071"/>
    </location>
</feature>
<dbReference type="GO" id="GO:0007052">
    <property type="term" value="P:mitotic spindle organization"/>
    <property type="evidence" value="ECO:0007669"/>
    <property type="project" value="TreeGrafter"/>
</dbReference>
<dbReference type="GO" id="GO:0008017">
    <property type="term" value="F:microtubule binding"/>
    <property type="evidence" value="ECO:0007669"/>
    <property type="project" value="InterPro"/>
</dbReference>
<dbReference type="PROSITE" id="PS00411">
    <property type="entry name" value="KINESIN_MOTOR_1"/>
    <property type="match status" value="1"/>
</dbReference>
<gene>
    <name evidence="11" type="ORF">TrCOL_g9642</name>
</gene>
<reference evidence="12" key="1">
    <citation type="journal article" date="2023" name="Commun. Biol.">
        <title>Genome analysis of Parmales, the sister group of diatoms, reveals the evolutionary specialization of diatoms from phago-mixotrophs to photoautotrophs.</title>
        <authorList>
            <person name="Ban H."/>
            <person name="Sato S."/>
            <person name="Yoshikawa S."/>
            <person name="Yamada K."/>
            <person name="Nakamura Y."/>
            <person name="Ichinomiya M."/>
            <person name="Sato N."/>
            <person name="Blanc-Mathieu R."/>
            <person name="Endo H."/>
            <person name="Kuwata A."/>
            <person name="Ogata H."/>
        </authorList>
    </citation>
    <scope>NUCLEOTIDE SEQUENCE [LARGE SCALE GENOMIC DNA]</scope>
</reference>
<dbReference type="GO" id="GO:0005524">
    <property type="term" value="F:ATP binding"/>
    <property type="evidence" value="ECO:0007669"/>
    <property type="project" value="UniProtKB-UniRule"/>
</dbReference>
<feature type="region of interest" description="Disordered" evidence="9">
    <location>
        <begin position="1"/>
        <end position="102"/>
    </location>
</feature>
<keyword evidence="12" id="KW-1185">Reference proteome</keyword>
<dbReference type="GO" id="GO:0003777">
    <property type="term" value="F:microtubule motor activity"/>
    <property type="evidence" value="ECO:0007669"/>
    <property type="project" value="InterPro"/>
</dbReference>
<feature type="compositionally biased region" description="Polar residues" evidence="9">
    <location>
        <begin position="85"/>
        <end position="100"/>
    </location>
</feature>
<feature type="coiled-coil region" evidence="8">
    <location>
        <begin position="466"/>
        <end position="500"/>
    </location>
</feature>
<evidence type="ECO:0000313" key="12">
    <source>
        <dbReference type="Proteomes" id="UP001165065"/>
    </source>
</evidence>
<dbReference type="SMART" id="SM00129">
    <property type="entry name" value="KISc"/>
    <property type="match status" value="1"/>
</dbReference>
<evidence type="ECO:0000259" key="10">
    <source>
        <dbReference type="PROSITE" id="PS50067"/>
    </source>
</evidence>
<evidence type="ECO:0000256" key="5">
    <source>
        <dbReference type="ARBA" id="ARBA00023054"/>
    </source>
</evidence>
<dbReference type="SUPFAM" id="SSF48403">
    <property type="entry name" value="Ankyrin repeat"/>
    <property type="match status" value="1"/>
</dbReference>
<evidence type="ECO:0000313" key="11">
    <source>
        <dbReference type="EMBL" id="GMI47467.1"/>
    </source>
</evidence>
<feature type="region of interest" description="Disordered" evidence="9">
    <location>
        <begin position="2518"/>
        <end position="2592"/>
    </location>
</feature>
<dbReference type="InterPro" id="IPR027640">
    <property type="entry name" value="Kinesin-like_fam"/>
</dbReference>
<feature type="domain" description="Kinesin motor" evidence="10">
    <location>
        <begin position="22"/>
        <end position="421"/>
    </location>
</feature>
<accession>A0A9W7GKM9</accession>
<dbReference type="OrthoDB" id="2289094at2759"/>
<dbReference type="InterPro" id="IPR001752">
    <property type="entry name" value="Kinesin_motor_dom"/>
</dbReference>
<keyword evidence="7" id="KW-0505">Motor protein</keyword>
<dbReference type="PANTHER" id="PTHR47969:SF15">
    <property type="entry name" value="CHROMOSOME-ASSOCIATED KINESIN KIF4A-RELATED"/>
    <property type="match status" value="1"/>
</dbReference>
<keyword evidence="4 7" id="KW-0067">ATP-binding</keyword>
<feature type="coiled-coil region" evidence="8">
    <location>
        <begin position="1649"/>
        <end position="1750"/>
    </location>
</feature>
<dbReference type="EMBL" id="BRYA01000346">
    <property type="protein sequence ID" value="GMI47467.1"/>
    <property type="molecule type" value="Genomic_DNA"/>
</dbReference>
<evidence type="ECO:0000256" key="3">
    <source>
        <dbReference type="ARBA" id="ARBA00022741"/>
    </source>
</evidence>
<dbReference type="Gene3D" id="1.25.40.20">
    <property type="entry name" value="Ankyrin repeat-containing domain"/>
    <property type="match status" value="2"/>
</dbReference>